<name>A0A9Q0R7H7_ANAIG</name>
<evidence type="ECO:0000256" key="1">
    <source>
        <dbReference type="ARBA" id="ARBA00022741"/>
    </source>
</evidence>
<keyword evidence="2" id="KW-0342">GTP-binding</keyword>
<keyword evidence="1" id="KW-0547">Nucleotide-binding</keyword>
<comment type="caution">
    <text evidence="3">The sequence shown here is derived from an EMBL/GenBank/DDBJ whole genome shotgun (WGS) entry which is preliminary data.</text>
</comment>
<evidence type="ECO:0000256" key="2">
    <source>
        <dbReference type="ARBA" id="ARBA00023134"/>
    </source>
</evidence>
<dbReference type="InterPro" id="IPR020849">
    <property type="entry name" value="Small_GTPase_Ras-type"/>
</dbReference>
<dbReference type="GO" id="GO:0005525">
    <property type="term" value="F:GTP binding"/>
    <property type="evidence" value="ECO:0007669"/>
    <property type="project" value="UniProtKB-KW"/>
</dbReference>
<dbReference type="Gene3D" id="3.40.50.300">
    <property type="entry name" value="P-loop containing nucleotide triphosphate hydrolases"/>
    <property type="match status" value="1"/>
</dbReference>
<dbReference type="SMART" id="SM00176">
    <property type="entry name" value="RAN"/>
    <property type="match status" value="1"/>
</dbReference>
<dbReference type="PROSITE" id="PS51420">
    <property type="entry name" value="RHO"/>
    <property type="match status" value="1"/>
</dbReference>
<evidence type="ECO:0000313" key="3">
    <source>
        <dbReference type="EMBL" id="KAJ5070029.1"/>
    </source>
</evidence>
<dbReference type="InterPro" id="IPR001806">
    <property type="entry name" value="Small_GTPase"/>
</dbReference>
<reference evidence="3" key="1">
    <citation type="submission" date="2022-10" db="EMBL/GenBank/DDBJ databases">
        <title>Novel sulphate-reducing endosymbionts in the free-living metamonad Anaeramoeba.</title>
        <authorList>
            <person name="Jerlstrom-Hultqvist J."/>
            <person name="Cepicka I."/>
            <person name="Gallot-Lavallee L."/>
            <person name="Salas-Leiva D."/>
            <person name="Curtis B.A."/>
            <person name="Zahonova K."/>
            <person name="Pipaliya S."/>
            <person name="Dacks J."/>
            <person name="Roger A.J."/>
        </authorList>
    </citation>
    <scope>NUCLEOTIDE SEQUENCE</scope>
    <source>
        <strain evidence="3">BMAN</strain>
    </source>
</reference>
<dbReference type="PRINTS" id="PR00449">
    <property type="entry name" value="RASTRNSFRMNG"/>
</dbReference>
<keyword evidence="4" id="KW-1185">Reference proteome</keyword>
<dbReference type="SMART" id="SM00175">
    <property type="entry name" value="RAB"/>
    <property type="match status" value="1"/>
</dbReference>
<dbReference type="InterPro" id="IPR005225">
    <property type="entry name" value="Small_GTP-bd"/>
</dbReference>
<dbReference type="PROSITE" id="PS51419">
    <property type="entry name" value="RAB"/>
    <property type="match status" value="1"/>
</dbReference>
<dbReference type="CDD" id="cd00876">
    <property type="entry name" value="Ras"/>
    <property type="match status" value="1"/>
</dbReference>
<proteinExistence type="predicted"/>
<dbReference type="SMART" id="SM00174">
    <property type="entry name" value="RHO"/>
    <property type="match status" value="1"/>
</dbReference>
<dbReference type="SUPFAM" id="SSF52540">
    <property type="entry name" value="P-loop containing nucleoside triphosphate hydrolases"/>
    <property type="match status" value="1"/>
</dbReference>
<evidence type="ECO:0000313" key="4">
    <source>
        <dbReference type="Proteomes" id="UP001149090"/>
    </source>
</evidence>
<dbReference type="AlphaFoldDB" id="A0A9Q0R7H7"/>
<dbReference type="FunFam" id="3.40.50.300:FF:001423">
    <property type="entry name" value="Ras family GTPase"/>
    <property type="match status" value="1"/>
</dbReference>
<dbReference type="SMART" id="SM00173">
    <property type="entry name" value="RAS"/>
    <property type="match status" value="1"/>
</dbReference>
<dbReference type="Proteomes" id="UP001149090">
    <property type="component" value="Unassembled WGS sequence"/>
</dbReference>
<dbReference type="PROSITE" id="PS51421">
    <property type="entry name" value="RAS"/>
    <property type="match status" value="1"/>
</dbReference>
<dbReference type="OrthoDB" id="5976022at2759"/>
<protein>
    <submittedName>
        <fullName evidence="3">Ras-like protein</fullName>
    </submittedName>
</protein>
<dbReference type="InterPro" id="IPR027417">
    <property type="entry name" value="P-loop_NTPase"/>
</dbReference>
<gene>
    <name evidence="3" type="ORF">M0811_11394</name>
</gene>
<dbReference type="PANTHER" id="PTHR24070">
    <property type="entry name" value="RAS, DI-RAS, AND RHEB FAMILY MEMBERS OF SMALL GTPASE SUPERFAMILY"/>
    <property type="match status" value="1"/>
</dbReference>
<dbReference type="GO" id="GO:0007165">
    <property type="term" value="P:signal transduction"/>
    <property type="evidence" value="ECO:0007669"/>
    <property type="project" value="InterPro"/>
</dbReference>
<dbReference type="OMA" id="VRIKQDI"/>
<dbReference type="EMBL" id="JAPDFW010000100">
    <property type="protein sequence ID" value="KAJ5070029.1"/>
    <property type="molecule type" value="Genomic_DNA"/>
</dbReference>
<dbReference type="Pfam" id="PF00071">
    <property type="entry name" value="Ras"/>
    <property type="match status" value="1"/>
</dbReference>
<sequence>MPNFKVVIIGIGGVGKSALTLQFVHRKFVDAYEPTIEDIYRRQIELDDEVYVLDLLDTAGQEEFSVIHDTHLRSGDGFIIVFSLVDRESYESVPNLISQIYKVKETDKFPIVIVGNKSDLEKDRCVDFVEAEKFAKQKNSRYFETSAKLRTNVEDPFHFLAREMNRISLNPQSVLPERKKKFCSIL</sequence>
<dbReference type="NCBIfam" id="TIGR00231">
    <property type="entry name" value="small_GTP"/>
    <property type="match status" value="1"/>
</dbReference>
<dbReference type="GO" id="GO:0003924">
    <property type="term" value="F:GTPase activity"/>
    <property type="evidence" value="ECO:0007669"/>
    <property type="project" value="InterPro"/>
</dbReference>
<accession>A0A9Q0R7H7</accession>
<dbReference type="GO" id="GO:0016020">
    <property type="term" value="C:membrane"/>
    <property type="evidence" value="ECO:0007669"/>
    <property type="project" value="InterPro"/>
</dbReference>
<organism evidence="3 4">
    <name type="scientific">Anaeramoeba ignava</name>
    <name type="common">Anaerobic marine amoeba</name>
    <dbReference type="NCBI Taxonomy" id="1746090"/>
    <lineage>
        <taxon>Eukaryota</taxon>
        <taxon>Metamonada</taxon>
        <taxon>Anaeramoebidae</taxon>
        <taxon>Anaeramoeba</taxon>
    </lineage>
</organism>